<evidence type="ECO:0000313" key="4">
    <source>
        <dbReference type="EMBL" id="KAJ3565622.1"/>
    </source>
</evidence>
<feature type="compositionally biased region" description="Polar residues" evidence="2">
    <location>
        <begin position="737"/>
        <end position="748"/>
    </location>
</feature>
<sequence>MTATPLLTGPRDIASMGHLVGINHFSSSASIEEEKDDKSRLNKLKRANDKEGLTAERLKIVVRHQNHCKGHFLRRTTTSSSFEDKPLIDIPPYREIIVLVRLTERELEIIEVCSEAAKADVLSSSDARIFTKKFYLEYRLTVAFARRAGEEGMLPKFHSLAEWEPKMSSKMEYCAQICEYQLIDDRVLDIICKDGEIEFPDVPEEFLANPQRTRRIIIYSEFPSLAPLLQNVLSLHGVESLAINGKTSLKDRDLAVKHLYDDNHPAQTLIFSSVGSAGLNLAIADVDQPWSSQDEYQIIGRAHRQPQQKEVKVYYLHAMDSADSLIWQMARGKSAMFDAFVNKKRGAELQALLQGKVLDDDDGDDPSPQEIPAGDEPPAETRQQSCRRVRQIITDDNDEAVQSPAVHVEDSEVSFQTPDGEENERPPSTTASNVSSPRLSYKSDTEADTTEDDAPRETQYESPDYTDYDNTPGRHDADPIGPEDDDVDEYDTRGKRTSQRELSRVEDVEMEGVMTDPPHFEEDDEMEGVMPDLPHFEDDEILHSTPFYDDRPLTDQEIRYLHEDFPEDYPDAEPTSSENEDAAKNSPRNTPEPVSERIICDDQRPPTKCARQGTIGDEGCARIRTQVQAVYETHSREARNQPPGTTTLRNHQVARAMPASRSRSTPRAEPEVSPNNSTDLRAWTPGVQPTIGDKSRLVRKPAEGTANAPRKEDSPLDHPSLPVRKGKPNPFARKTQKTSITPGFTSHGQLRDTNTHSVLDPGAASLPKARQPTQSKAEVPVQRSKSSGVQRRPEMPVNSATPLSKEVTQRATSSTQPNRQPVPPANEQRGRTISLPRPPPANSNPENEPMVPTVSRRQLLNSQPTSSTSRFTTAARSMSASAASSGRRCQASSSTSRPVTPSHDDGGVPPIDALSGVHSKPKARKNSGREGAN</sequence>
<protein>
    <recommendedName>
        <fullName evidence="3">Helicase C-terminal domain-containing protein</fullName>
    </recommendedName>
</protein>
<dbReference type="Pfam" id="PF00271">
    <property type="entry name" value="Helicase_C"/>
    <property type="match status" value="1"/>
</dbReference>
<feature type="compositionally biased region" description="Basic and acidic residues" evidence="2">
    <location>
        <begin position="548"/>
        <end position="564"/>
    </location>
</feature>
<dbReference type="SMART" id="SM00490">
    <property type="entry name" value="HELICc"/>
    <property type="match status" value="1"/>
</dbReference>
<accession>A0AAD5VP16</accession>
<dbReference type="PANTHER" id="PTHR10799">
    <property type="entry name" value="SNF2/RAD54 HELICASE FAMILY"/>
    <property type="match status" value="1"/>
</dbReference>
<feature type="region of interest" description="Disordered" evidence="2">
    <location>
        <begin position="544"/>
        <end position="614"/>
    </location>
</feature>
<feature type="compositionally biased region" description="Polar residues" evidence="2">
    <location>
        <begin position="426"/>
        <end position="438"/>
    </location>
</feature>
<dbReference type="AlphaFoldDB" id="A0AAD5VP16"/>
<dbReference type="Gene3D" id="3.40.50.300">
    <property type="entry name" value="P-loop containing nucleotide triphosphate hydrolases"/>
    <property type="match status" value="1"/>
</dbReference>
<feature type="compositionally biased region" description="Polar residues" evidence="2">
    <location>
        <begin position="809"/>
        <end position="819"/>
    </location>
</feature>
<dbReference type="SUPFAM" id="SSF52540">
    <property type="entry name" value="P-loop containing nucleoside triphosphate hydrolases"/>
    <property type="match status" value="1"/>
</dbReference>
<feature type="compositionally biased region" description="Basic and acidic residues" evidence="2">
    <location>
        <begin position="693"/>
        <end position="702"/>
    </location>
</feature>
<evidence type="ECO:0000313" key="5">
    <source>
        <dbReference type="Proteomes" id="UP001213000"/>
    </source>
</evidence>
<dbReference type="EMBL" id="JANIEX010000554">
    <property type="protein sequence ID" value="KAJ3565622.1"/>
    <property type="molecule type" value="Genomic_DNA"/>
</dbReference>
<evidence type="ECO:0000256" key="2">
    <source>
        <dbReference type="SAM" id="MobiDB-lite"/>
    </source>
</evidence>
<dbReference type="CDD" id="cd18793">
    <property type="entry name" value="SF2_C_SNF"/>
    <property type="match status" value="1"/>
</dbReference>
<feature type="compositionally biased region" description="Basic and acidic residues" evidence="2">
    <location>
        <begin position="594"/>
        <end position="605"/>
    </location>
</feature>
<comment type="caution">
    <text evidence="4">The sequence shown here is derived from an EMBL/GenBank/DDBJ whole genome shotgun (WGS) entry which is preliminary data.</text>
</comment>
<name>A0AAD5VP16_9AGAR</name>
<dbReference type="GO" id="GO:0016787">
    <property type="term" value="F:hydrolase activity"/>
    <property type="evidence" value="ECO:0007669"/>
    <property type="project" value="UniProtKB-KW"/>
</dbReference>
<feature type="compositionally biased region" description="Basic and acidic residues" evidence="2">
    <location>
        <begin position="490"/>
        <end position="507"/>
    </location>
</feature>
<dbReference type="InterPro" id="IPR027417">
    <property type="entry name" value="P-loop_NTPase"/>
</dbReference>
<feature type="region of interest" description="Disordered" evidence="2">
    <location>
        <begin position="632"/>
        <end position="933"/>
    </location>
</feature>
<feature type="compositionally biased region" description="Low complexity" evidence="2">
    <location>
        <begin position="865"/>
        <end position="896"/>
    </location>
</feature>
<keyword evidence="1" id="KW-0378">Hydrolase</keyword>
<reference evidence="4" key="1">
    <citation type="submission" date="2022-07" db="EMBL/GenBank/DDBJ databases">
        <title>Genome Sequence of Leucocoprinus birnbaumii.</title>
        <authorList>
            <person name="Buettner E."/>
        </authorList>
    </citation>
    <scope>NUCLEOTIDE SEQUENCE</scope>
    <source>
        <strain evidence="4">VT141</strain>
    </source>
</reference>
<organism evidence="4 5">
    <name type="scientific">Leucocoprinus birnbaumii</name>
    <dbReference type="NCBI Taxonomy" id="56174"/>
    <lineage>
        <taxon>Eukaryota</taxon>
        <taxon>Fungi</taxon>
        <taxon>Dikarya</taxon>
        <taxon>Basidiomycota</taxon>
        <taxon>Agaricomycotina</taxon>
        <taxon>Agaricomycetes</taxon>
        <taxon>Agaricomycetidae</taxon>
        <taxon>Agaricales</taxon>
        <taxon>Agaricineae</taxon>
        <taxon>Agaricaceae</taxon>
        <taxon>Leucocoprinus</taxon>
    </lineage>
</organism>
<dbReference type="Proteomes" id="UP001213000">
    <property type="component" value="Unassembled WGS sequence"/>
</dbReference>
<gene>
    <name evidence="4" type="ORF">NP233_g7514</name>
</gene>
<feature type="domain" description="Helicase C-terminal" evidence="3">
    <location>
        <begin position="227"/>
        <end position="306"/>
    </location>
</feature>
<keyword evidence="5" id="KW-1185">Reference proteome</keyword>
<evidence type="ECO:0000256" key="1">
    <source>
        <dbReference type="ARBA" id="ARBA00022801"/>
    </source>
</evidence>
<evidence type="ECO:0000259" key="3">
    <source>
        <dbReference type="SMART" id="SM00490"/>
    </source>
</evidence>
<feature type="compositionally biased region" description="Polar residues" evidence="2">
    <location>
        <begin position="855"/>
        <end position="864"/>
    </location>
</feature>
<feature type="region of interest" description="Disordered" evidence="2">
    <location>
        <begin position="357"/>
        <end position="532"/>
    </location>
</feature>
<dbReference type="InterPro" id="IPR001650">
    <property type="entry name" value="Helicase_C-like"/>
</dbReference>
<proteinExistence type="predicted"/>
<dbReference type="InterPro" id="IPR049730">
    <property type="entry name" value="SNF2/RAD54-like_C"/>
</dbReference>